<dbReference type="Proteomes" id="UP001634394">
    <property type="component" value="Unassembled WGS sequence"/>
</dbReference>
<evidence type="ECO:0000313" key="2">
    <source>
        <dbReference type="Proteomes" id="UP001634394"/>
    </source>
</evidence>
<proteinExistence type="predicted"/>
<accession>A0ABD3XTN2</accession>
<evidence type="ECO:0000313" key="1">
    <source>
        <dbReference type="EMBL" id="KAL3889574.1"/>
    </source>
</evidence>
<dbReference type="EMBL" id="JBJQND010000001">
    <property type="protein sequence ID" value="KAL3889574.1"/>
    <property type="molecule type" value="Genomic_DNA"/>
</dbReference>
<reference evidence="1 2" key="1">
    <citation type="submission" date="2024-11" db="EMBL/GenBank/DDBJ databases">
        <title>Chromosome-level genome assembly of the freshwater bivalve Anodonta woodiana.</title>
        <authorList>
            <person name="Chen X."/>
        </authorList>
    </citation>
    <scope>NUCLEOTIDE SEQUENCE [LARGE SCALE GENOMIC DNA]</scope>
    <source>
        <strain evidence="1">MN2024</strain>
        <tissue evidence="1">Gills</tissue>
    </source>
</reference>
<sequence length="101" mass="11458">MRSDSTVPRVSPTLSKNFHGISAARVTTFLRQELPSHIPDIIFSQIGENEVRVKNPSVILSDLQELCMRFINIGVRYVLIGAFLTRSRPRWISSMSAIYHS</sequence>
<keyword evidence="2" id="KW-1185">Reference proteome</keyword>
<dbReference type="AlphaFoldDB" id="A0ABD3XTN2"/>
<name>A0ABD3XTN2_SINWO</name>
<organism evidence="1 2">
    <name type="scientific">Sinanodonta woodiana</name>
    <name type="common">Chinese pond mussel</name>
    <name type="synonym">Anodonta woodiana</name>
    <dbReference type="NCBI Taxonomy" id="1069815"/>
    <lineage>
        <taxon>Eukaryota</taxon>
        <taxon>Metazoa</taxon>
        <taxon>Spiralia</taxon>
        <taxon>Lophotrochozoa</taxon>
        <taxon>Mollusca</taxon>
        <taxon>Bivalvia</taxon>
        <taxon>Autobranchia</taxon>
        <taxon>Heteroconchia</taxon>
        <taxon>Palaeoheterodonta</taxon>
        <taxon>Unionida</taxon>
        <taxon>Unionoidea</taxon>
        <taxon>Unionidae</taxon>
        <taxon>Unioninae</taxon>
        <taxon>Sinanodonta</taxon>
    </lineage>
</organism>
<protein>
    <submittedName>
        <fullName evidence="1">Uncharacterized protein</fullName>
    </submittedName>
</protein>
<comment type="caution">
    <text evidence="1">The sequence shown here is derived from an EMBL/GenBank/DDBJ whole genome shotgun (WGS) entry which is preliminary data.</text>
</comment>
<gene>
    <name evidence="1" type="ORF">ACJMK2_001912</name>
</gene>